<sequence length="253" mass="28649">MALMRAIIIDDEPNNIDNLRELLTRYCPAVSVAGHAGNADAGIELILKTRPELVFLDIQMPGKNGFDLLKSLSSYDFEVIFVTGFEQYGIQAIRFSAIDYLLKPIDPQELQQAVQRAEGKIAEKKQNAQLQNLMHLLMESRQKSEHRIALSSARETRFVKTSDIIRCVAENNYTAFFLRGGEKLLVSKPMFEYDETLTGYGFLRCHHSHLVNKLYIKSLLKEDSGYLLLEDGAKIPVSRMKKDAVRLALQNGL</sequence>
<feature type="modified residue" description="4-aspartylphosphate" evidence="1">
    <location>
        <position position="57"/>
    </location>
</feature>
<keyword evidence="5" id="KW-1185">Reference proteome</keyword>
<evidence type="ECO:0000259" key="2">
    <source>
        <dbReference type="PROSITE" id="PS50110"/>
    </source>
</evidence>
<dbReference type="Pfam" id="PF00072">
    <property type="entry name" value="Response_reg"/>
    <property type="match status" value="1"/>
</dbReference>
<keyword evidence="1" id="KW-0597">Phosphoprotein</keyword>
<dbReference type="Proteomes" id="UP000198748">
    <property type="component" value="Unassembled WGS sequence"/>
</dbReference>
<dbReference type="InterPro" id="IPR001789">
    <property type="entry name" value="Sig_transdc_resp-reg_receiver"/>
</dbReference>
<proteinExistence type="predicted"/>
<evidence type="ECO:0000313" key="4">
    <source>
        <dbReference type="EMBL" id="SDG23258.1"/>
    </source>
</evidence>
<evidence type="ECO:0000313" key="5">
    <source>
        <dbReference type="Proteomes" id="UP000198748"/>
    </source>
</evidence>
<dbReference type="Gene3D" id="3.40.50.2300">
    <property type="match status" value="1"/>
</dbReference>
<evidence type="ECO:0000259" key="3">
    <source>
        <dbReference type="PROSITE" id="PS50930"/>
    </source>
</evidence>
<dbReference type="STRING" id="659014.SAMN04487996_116128"/>
<dbReference type="PROSITE" id="PS50930">
    <property type="entry name" value="HTH_LYTTR"/>
    <property type="match status" value="1"/>
</dbReference>
<evidence type="ECO:0000256" key="1">
    <source>
        <dbReference type="PROSITE-ProRule" id="PRU00169"/>
    </source>
</evidence>
<protein>
    <submittedName>
        <fullName evidence="4">Two component transcriptional regulator, LytTR family</fullName>
    </submittedName>
</protein>
<gene>
    <name evidence="4" type="ORF">SAMN04487996_116128</name>
</gene>
<dbReference type="Pfam" id="PF04397">
    <property type="entry name" value="LytTR"/>
    <property type="match status" value="1"/>
</dbReference>
<feature type="domain" description="HTH LytTR-type" evidence="3">
    <location>
        <begin position="148"/>
        <end position="251"/>
    </location>
</feature>
<reference evidence="5" key="1">
    <citation type="submission" date="2016-10" db="EMBL/GenBank/DDBJ databases">
        <authorList>
            <person name="Varghese N."/>
            <person name="Submissions S."/>
        </authorList>
    </citation>
    <scope>NUCLEOTIDE SEQUENCE [LARGE SCALE GENOMIC DNA]</scope>
    <source>
        <strain evidence="5">DSM 25329</strain>
    </source>
</reference>
<organism evidence="4 5">
    <name type="scientific">Dyadobacter soli</name>
    <dbReference type="NCBI Taxonomy" id="659014"/>
    <lineage>
        <taxon>Bacteria</taxon>
        <taxon>Pseudomonadati</taxon>
        <taxon>Bacteroidota</taxon>
        <taxon>Cytophagia</taxon>
        <taxon>Cytophagales</taxon>
        <taxon>Spirosomataceae</taxon>
        <taxon>Dyadobacter</taxon>
    </lineage>
</organism>
<dbReference type="GO" id="GO:0003677">
    <property type="term" value="F:DNA binding"/>
    <property type="evidence" value="ECO:0007669"/>
    <property type="project" value="InterPro"/>
</dbReference>
<dbReference type="InterPro" id="IPR007492">
    <property type="entry name" value="LytTR_DNA-bd_dom"/>
</dbReference>
<dbReference type="EMBL" id="FNAN01000016">
    <property type="protein sequence ID" value="SDG23258.1"/>
    <property type="molecule type" value="Genomic_DNA"/>
</dbReference>
<dbReference type="InterPro" id="IPR046947">
    <property type="entry name" value="LytR-like"/>
</dbReference>
<feature type="domain" description="Response regulatory" evidence="2">
    <location>
        <begin position="5"/>
        <end position="118"/>
    </location>
</feature>
<dbReference type="PANTHER" id="PTHR37299">
    <property type="entry name" value="TRANSCRIPTIONAL REGULATOR-RELATED"/>
    <property type="match status" value="1"/>
</dbReference>
<dbReference type="GO" id="GO:0000156">
    <property type="term" value="F:phosphorelay response regulator activity"/>
    <property type="evidence" value="ECO:0007669"/>
    <property type="project" value="InterPro"/>
</dbReference>
<name>A0A1G7SJU3_9BACT</name>
<dbReference type="SMART" id="SM00850">
    <property type="entry name" value="LytTR"/>
    <property type="match status" value="1"/>
</dbReference>
<dbReference type="SUPFAM" id="SSF52172">
    <property type="entry name" value="CheY-like"/>
    <property type="match status" value="1"/>
</dbReference>
<dbReference type="PANTHER" id="PTHR37299:SF1">
    <property type="entry name" value="STAGE 0 SPORULATION PROTEIN A HOMOLOG"/>
    <property type="match status" value="1"/>
</dbReference>
<dbReference type="InterPro" id="IPR011006">
    <property type="entry name" value="CheY-like_superfamily"/>
</dbReference>
<dbReference type="SMART" id="SM00448">
    <property type="entry name" value="REC"/>
    <property type="match status" value="1"/>
</dbReference>
<accession>A0A1G7SJU3</accession>
<dbReference type="PROSITE" id="PS50110">
    <property type="entry name" value="RESPONSE_REGULATORY"/>
    <property type="match status" value="1"/>
</dbReference>
<dbReference type="AlphaFoldDB" id="A0A1G7SJU3"/>
<dbReference type="Gene3D" id="2.40.50.1020">
    <property type="entry name" value="LytTr DNA-binding domain"/>
    <property type="match status" value="1"/>
</dbReference>